<feature type="domain" description="Amino acid permease/ SLC12A" evidence="9">
    <location>
        <begin position="54"/>
        <end position="512"/>
    </location>
</feature>
<feature type="transmembrane region" description="Helical" evidence="8">
    <location>
        <begin position="416"/>
        <end position="437"/>
    </location>
</feature>
<evidence type="ECO:0000256" key="7">
    <source>
        <dbReference type="SAM" id="MobiDB-lite"/>
    </source>
</evidence>
<dbReference type="InterPro" id="IPR004840">
    <property type="entry name" value="Amino_acid_permease_CS"/>
</dbReference>
<dbReference type="EMBL" id="VXIS01000120">
    <property type="protein sequence ID" value="KAA8903284.1"/>
    <property type="molecule type" value="Genomic_DNA"/>
</dbReference>
<feature type="transmembrane region" description="Helical" evidence="8">
    <location>
        <begin position="326"/>
        <end position="349"/>
    </location>
</feature>
<dbReference type="InParanoid" id="A0A5J5EU78"/>
<feature type="transmembrane region" description="Helical" evidence="8">
    <location>
        <begin position="458"/>
        <end position="480"/>
    </location>
</feature>
<dbReference type="PROSITE" id="PS00218">
    <property type="entry name" value="AMINO_ACID_PERMEASE_1"/>
    <property type="match status" value="1"/>
</dbReference>
<dbReference type="OrthoDB" id="3900342at2759"/>
<evidence type="ECO:0000256" key="6">
    <source>
        <dbReference type="ARBA" id="ARBA00023136"/>
    </source>
</evidence>
<name>A0A5J5EU78_9PEZI</name>
<feature type="transmembrane region" description="Helical" evidence="8">
    <location>
        <begin position="387"/>
        <end position="410"/>
    </location>
</feature>
<protein>
    <submittedName>
        <fullName evidence="10">Amino acid permease/ SLC12A domain-containing protein</fullName>
    </submittedName>
</protein>
<dbReference type="PANTHER" id="PTHR43341:SF39">
    <property type="entry name" value="AMINO ACID TRANSPORTER (EUROFUNG)-RELATED"/>
    <property type="match status" value="1"/>
</dbReference>
<keyword evidence="4" id="KW-0029">Amino-acid transport</keyword>
<dbReference type="InterPro" id="IPR004841">
    <property type="entry name" value="AA-permease/SLC12A_dom"/>
</dbReference>
<sequence>METKDPKYSQKEKEASNSDLERGGVLEDDQPIPYTGIVDEKEYGHVRRGLKSRHVQFIAIGGIIGTGLFVGSGAALVRAGPLSIFLAYSIVGTVIYSLMLAIGEMTTWLPIPGGLTIYAHRYLDSSFGFAMGWNYTIGAALTICAEVSAAITLIEFWTTDKPKAAWVALIIGVIFLLNIWVVEGYGEAEFIFASVKIITIIGLLILAVVLFFGGGPTHDRLGFRYWKNPGAMNEYLVPGARGRFCGFLSSFVNACFAFSGSEVICVAASETLNPRRNIPKAVRRTFWRVLIFYVFGVFAIGVLVPYNDKGLTTALKEGKSGAAASPWVAAIVNAGIEVLPHIINAVILTSAWSCGNSFMFAASRNLYALAITGNAPKIFARCSRRGIPIYAVVAVFLTSMLSFMCISTNSATVFQWFMNVTTLSSLFNWVVLFLATIRFRKACLAQGIRTEDLPFHSVFMPYAAYYGLVMVSFFILISGFDVFFDFNARTFVADYVGILIFAVPFIGHKAYTLFVTKESWGMVPPAEIDITTGKAEVDEYERLHPPEEPRNSLERIWFAIA</sequence>
<feature type="region of interest" description="Disordered" evidence="7">
    <location>
        <begin position="1"/>
        <end position="29"/>
    </location>
</feature>
<dbReference type="PIRSF" id="PIRSF006060">
    <property type="entry name" value="AA_transporter"/>
    <property type="match status" value="1"/>
</dbReference>
<keyword evidence="3 8" id="KW-0812">Transmembrane</keyword>
<evidence type="ECO:0000256" key="1">
    <source>
        <dbReference type="ARBA" id="ARBA00004141"/>
    </source>
</evidence>
<reference evidence="10 11" key="1">
    <citation type="submission" date="2019-09" db="EMBL/GenBank/DDBJ databases">
        <title>Draft genome of the ectomycorrhizal ascomycete Sphaerosporella brunnea.</title>
        <authorList>
            <consortium name="DOE Joint Genome Institute"/>
            <person name="Benucci G.M."/>
            <person name="Marozzi G."/>
            <person name="Antonielli L."/>
            <person name="Sanchez S."/>
            <person name="Marco P."/>
            <person name="Wang X."/>
            <person name="Falini L.B."/>
            <person name="Barry K."/>
            <person name="Haridas S."/>
            <person name="Lipzen A."/>
            <person name="Labutti K."/>
            <person name="Grigoriev I.V."/>
            <person name="Murat C."/>
            <person name="Martin F."/>
            <person name="Albertini E."/>
            <person name="Donnini D."/>
            <person name="Bonito G."/>
        </authorList>
    </citation>
    <scope>NUCLEOTIDE SEQUENCE [LARGE SCALE GENOMIC DNA]</scope>
    <source>
        <strain evidence="10 11">Sb_GMNB300</strain>
    </source>
</reference>
<feature type="compositionally biased region" description="Basic and acidic residues" evidence="7">
    <location>
        <begin position="1"/>
        <end position="25"/>
    </location>
</feature>
<evidence type="ECO:0000256" key="8">
    <source>
        <dbReference type="SAM" id="Phobius"/>
    </source>
</evidence>
<keyword evidence="2" id="KW-0813">Transport</keyword>
<dbReference type="InterPro" id="IPR050524">
    <property type="entry name" value="APC_YAT"/>
</dbReference>
<keyword evidence="5 8" id="KW-1133">Transmembrane helix</keyword>
<evidence type="ECO:0000256" key="5">
    <source>
        <dbReference type="ARBA" id="ARBA00022989"/>
    </source>
</evidence>
<dbReference type="PANTHER" id="PTHR43341">
    <property type="entry name" value="AMINO ACID PERMEASE"/>
    <property type="match status" value="1"/>
</dbReference>
<evidence type="ECO:0000259" key="9">
    <source>
        <dbReference type="Pfam" id="PF00324"/>
    </source>
</evidence>
<feature type="transmembrane region" description="Helical" evidence="8">
    <location>
        <begin position="285"/>
        <end position="306"/>
    </location>
</feature>
<comment type="subcellular location">
    <subcellularLocation>
        <location evidence="1">Membrane</location>
        <topology evidence="1">Multi-pass membrane protein</topology>
    </subcellularLocation>
</comment>
<feature type="transmembrane region" description="Helical" evidence="8">
    <location>
        <begin position="486"/>
        <end position="507"/>
    </location>
</feature>
<dbReference type="Pfam" id="PF00324">
    <property type="entry name" value="AA_permease"/>
    <property type="match status" value="1"/>
</dbReference>
<dbReference type="FunCoup" id="A0A5J5EU78">
    <property type="interactions" value="122"/>
</dbReference>
<evidence type="ECO:0000256" key="4">
    <source>
        <dbReference type="ARBA" id="ARBA00022970"/>
    </source>
</evidence>
<dbReference type="Gene3D" id="1.20.1740.10">
    <property type="entry name" value="Amino acid/polyamine transporter I"/>
    <property type="match status" value="1"/>
</dbReference>
<feature type="transmembrane region" description="Helical" evidence="8">
    <location>
        <begin position="164"/>
        <end position="182"/>
    </location>
</feature>
<feature type="transmembrane region" description="Helical" evidence="8">
    <location>
        <begin position="84"/>
        <end position="102"/>
    </location>
</feature>
<feature type="transmembrane region" description="Helical" evidence="8">
    <location>
        <begin position="188"/>
        <end position="212"/>
    </location>
</feature>
<accession>A0A5J5EU78</accession>
<dbReference type="FunFam" id="1.20.1740.10:FF:000006">
    <property type="entry name" value="General amino acid permease"/>
    <property type="match status" value="1"/>
</dbReference>
<organism evidence="10 11">
    <name type="scientific">Sphaerosporella brunnea</name>
    <dbReference type="NCBI Taxonomy" id="1250544"/>
    <lineage>
        <taxon>Eukaryota</taxon>
        <taxon>Fungi</taxon>
        <taxon>Dikarya</taxon>
        <taxon>Ascomycota</taxon>
        <taxon>Pezizomycotina</taxon>
        <taxon>Pezizomycetes</taxon>
        <taxon>Pezizales</taxon>
        <taxon>Pyronemataceae</taxon>
        <taxon>Sphaerosporella</taxon>
    </lineage>
</organism>
<keyword evidence="11" id="KW-1185">Reference proteome</keyword>
<dbReference type="Proteomes" id="UP000326924">
    <property type="component" value="Unassembled WGS sequence"/>
</dbReference>
<dbReference type="GO" id="GO:0016020">
    <property type="term" value="C:membrane"/>
    <property type="evidence" value="ECO:0007669"/>
    <property type="project" value="UniProtKB-SubCell"/>
</dbReference>
<dbReference type="AlphaFoldDB" id="A0A5J5EU78"/>
<feature type="transmembrane region" description="Helical" evidence="8">
    <location>
        <begin position="133"/>
        <end position="157"/>
    </location>
</feature>
<feature type="transmembrane region" description="Helical" evidence="8">
    <location>
        <begin position="57"/>
        <end position="77"/>
    </location>
</feature>
<evidence type="ECO:0000256" key="2">
    <source>
        <dbReference type="ARBA" id="ARBA00022448"/>
    </source>
</evidence>
<comment type="caution">
    <text evidence="10">The sequence shown here is derived from an EMBL/GenBank/DDBJ whole genome shotgun (WGS) entry which is preliminary data.</text>
</comment>
<keyword evidence="6 8" id="KW-0472">Membrane</keyword>
<proteinExistence type="predicted"/>
<gene>
    <name evidence="10" type="ORF">FN846DRAFT_62804</name>
</gene>
<evidence type="ECO:0000313" key="10">
    <source>
        <dbReference type="EMBL" id="KAA8903284.1"/>
    </source>
</evidence>
<evidence type="ECO:0000313" key="11">
    <source>
        <dbReference type="Proteomes" id="UP000326924"/>
    </source>
</evidence>
<dbReference type="GO" id="GO:0015171">
    <property type="term" value="F:amino acid transmembrane transporter activity"/>
    <property type="evidence" value="ECO:0007669"/>
    <property type="project" value="TreeGrafter"/>
</dbReference>
<evidence type="ECO:0000256" key="3">
    <source>
        <dbReference type="ARBA" id="ARBA00022692"/>
    </source>
</evidence>